<evidence type="ECO:0000256" key="1">
    <source>
        <dbReference type="ARBA" id="ARBA00005417"/>
    </source>
</evidence>
<dbReference type="PANTHER" id="PTHR43820:SF4">
    <property type="entry name" value="HIGH-AFFINITY BRANCHED-CHAIN AMINO ACID TRANSPORT ATP-BINDING PROTEIN LIVF"/>
    <property type="match status" value="1"/>
</dbReference>
<keyword evidence="5" id="KW-0547">Nucleotide-binding</keyword>
<evidence type="ECO:0000313" key="5">
    <source>
        <dbReference type="EMBL" id="MBC9929238.1"/>
    </source>
</evidence>
<dbReference type="RefSeq" id="WP_188086379.1">
    <property type="nucleotide sequence ID" value="NZ_JACVFC010000001.1"/>
</dbReference>
<evidence type="ECO:0000256" key="3">
    <source>
        <dbReference type="ARBA" id="ARBA00022970"/>
    </source>
</evidence>
<organism evidence="5 6">
    <name type="scientific">Chitinophaga qingshengii</name>
    <dbReference type="NCBI Taxonomy" id="1569794"/>
    <lineage>
        <taxon>Bacteria</taxon>
        <taxon>Pseudomonadati</taxon>
        <taxon>Bacteroidota</taxon>
        <taxon>Chitinophagia</taxon>
        <taxon>Chitinophagales</taxon>
        <taxon>Chitinophagaceae</taxon>
        <taxon>Chitinophaga</taxon>
    </lineage>
</organism>
<keyword evidence="3" id="KW-0029">Amino-acid transport</keyword>
<feature type="domain" description="ABC transporter" evidence="4">
    <location>
        <begin position="5"/>
        <end position="218"/>
    </location>
</feature>
<dbReference type="GO" id="GO:0005524">
    <property type="term" value="F:ATP binding"/>
    <property type="evidence" value="ECO:0007669"/>
    <property type="project" value="UniProtKB-KW"/>
</dbReference>
<dbReference type="InterPro" id="IPR003439">
    <property type="entry name" value="ABC_transporter-like_ATP-bd"/>
</dbReference>
<dbReference type="SUPFAM" id="SSF52540">
    <property type="entry name" value="P-loop containing nucleoside triphosphate hydrolases"/>
    <property type="match status" value="1"/>
</dbReference>
<comment type="caution">
    <text evidence="5">The sequence shown here is derived from an EMBL/GenBank/DDBJ whole genome shotgun (WGS) entry which is preliminary data.</text>
</comment>
<proteinExistence type="inferred from homology"/>
<sequence>MMNTLELESVRYEINGRKILSDVYLKMETGKVTALAGRNGEGKTSLFRIMYGTLVPETGAVFSNKVRLSKQAYKIEGLISFLPQVSFIPGYLRIAAVFNLFSVPMDDLLAFFPEFRYREKQRFGDLSGGEQRLLEAFLVIKAPTLFTILDEPFTHLMPVHVERLMEVITAEKQRKGFLIADHQLQQVLALSDSFYYLRAGIVTQTDAAILVDTFGMYR</sequence>
<protein>
    <submittedName>
        <fullName evidence="5">ABC transporter ATP-binding protein</fullName>
    </submittedName>
</protein>
<name>A0ABR7TH33_9BACT</name>
<keyword evidence="2" id="KW-0813">Transport</keyword>
<dbReference type="InterPro" id="IPR027417">
    <property type="entry name" value="P-loop_NTPase"/>
</dbReference>
<dbReference type="Gene3D" id="3.40.50.300">
    <property type="entry name" value="P-loop containing nucleotide triphosphate hydrolases"/>
    <property type="match status" value="1"/>
</dbReference>
<dbReference type="Pfam" id="PF00005">
    <property type="entry name" value="ABC_tran"/>
    <property type="match status" value="1"/>
</dbReference>
<evidence type="ECO:0000256" key="2">
    <source>
        <dbReference type="ARBA" id="ARBA00022448"/>
    </source>
</evidence>
<reference evidence="5 6" key="1">
    <citation type="submission" date="2020-09" db="EMBL/GenBank/DDBJ databases">
        <title>Genome sequences of type strains of Chitinophaga qingshengii and Chitinophaga varians.</title>
        <authorList>
            <person name="Kittiwongwattana C."/>
        </authorList>
    </citation>
    <scope>NUCLEOTIDE SEQUENCE [LARGE SCALE GENOMIC DNA]</scope>
    <source>
        <strain evidence="5 6">JCM 30026</strain>
    </source>
</reference>
<evidence type="ECO:0000259" key="4">
    <source>
        <dbReference type="PROSITE" id="PS50893"/>
    </source>
</evidence>
<keyword evidence="6" id="KW-1185">Reference proteome</keyword>
<dbReference type="PANTHER" id="PTHR43820">
    <property type="entry name" value="HIGH-AFFINITY BRANCHED-CHAIN AMINO ACID TRANSPORT ATP-BINDING PROTEIN LIVF"/>
    <property type="match status" value="1"/>
</dbReference>
<keyword evidence="5" id="KW-0067">ATP-binding</keyword>
<evidence type="ECO:0000313" key="6">
    <source>
        <dbReference type="Proteomes" id="UP000659124"/>
    </source>
</evidence>
<dbReference type="InterPro" id="IPR052156">
    <property type="entry name" value="BCAA_Transport_ATP-bd_LivF"/>
</dbReference>
<comment type="similarity">
    <text evidence="1">Belongs to the ABC transporter superfamily.</text>
</comment>
<dbReference type="PROSITE" id="PS50893">
    <property type="entry name" value="ABC_TRANSPORTER_2"/>
    <property type="match status" value="1"/>
</dbReference>
<gene>
    <name evidence="5" type="ORF">ICL07_02565</name>
</gene>
<dbReference type="Proteomes" id="UP000659124">
    <property type="component" value="Unassembled WGS sequence"/>
</dbReference>
<dbReference type="EMBL" id="JACVFC010000001">
    <property type="protein sequence ID" value="MBC9929238.1"/>
    <property type="molecule type" value="Genomic_DNA"/>
</dbReference>
<accession>A0ABR7TH33</accession>